<evidence type="ECO:0000313" key="5">
    <source>
        <dbReference type="Proteomes" id="UP001303046"/>
    </source>
</evidence>
<evidence type="ECO:0000313" key="4">
    <source>
        <dbReference type="EMBL" id="KAK6748953.1"/>
    </source>
</evidence>
<keyword evidence="3" id="KW-0675">Receptor</keyword>
<organism evidence="4 5">
    <name type="scientific">Necator americanus</name>
    <name type="common">Human hookworm</name>
    <dbReference type="NCBI Taxonomy" id="51031"/>
    <lineage>
        <taxon>Eukaryota</taxon>
        <taxon>Metazoa</taxon>
        <taxon>Ecdysozoa</taxon>
        <taxon>Nematoda</taxon>
        <taxon>Chromadorea</taxon>
        <taxon>Rhabditida</taxon>
        <taxon>Rhabditina</taxon>
        <taxon>Rhabditomorpha</taxon>
        <taxon>Strongyloidea</taxon>
        <taxon>Ancylostomatidae</taxon>
        <taxon>Bunostominae</taxon>
        <taxon>Necator</taxon>
    </lineage>
</organism>
<evidence type="ECO:0000256" key="1">
    <source>
        <dbReference type="ARBA" id="ARBA00023015"/>
    </source>
</evidence>
<accession>A0ABR1DFJ8</accession>
<keyword evidence="2" id="KW-0804">Transcription</keyword>
<sequence length="276" mass="31540">MKRMWCRLLPHYFEWIAGVPDLRFMDIQEKVKLVARQLSTVVALMVSFWTFKSGYDGIVPGSEICFSRRENKDEIIVVANILNSHVISTFRKLALGTRFGPVESVIMETAWLKYRSVLVNLVKRNNPKLDYEGVVDRIVALSEIVPYLEIKSSISLVIYTQQYSFAATLSEKCVLPTAPHPVEQHIMYSHEKDQRDITAHTFMLTTLRLPSPVKTYEKIVSAYRKLSVITRERLRGVGERLPGVASVSSVRYPAASTGNVFKYQADMFFTKGRPIE</sequence>
<dbReference type="EMBL" id="JAVFWL010000004">
    <property type="protein sequence ID" value="KAK6748953.1"/>
    <property type="molecule type" value="Genomic_DNA"/>
</dbReference>
<evidence type="ECO:0000256" key="3">
    <source>
        <dbReference type="ARBA" id="ARBA00023170"/>
    </source>
</evidence>
<name>A0ABR1DFJ8_NECAM</name>
<keyword evidence="5" id="KW-1185">Reference proteome</keyword>
<dbReference type="Proteomes" id="UP001303046">
    <property type="component" value="Unassembled WGS sequence"/>
</dbReference>
<proteinExistence type="predicted"/>
<dbReference type="SUPFAM" id="SSF48508">
    <property type="entry name" value="Nuclear receptor ligand-binding domain"/>
    <property type="match status" value="1"/>
</dbReference>
<reference evidence="4 5" key="1">
    <citation type="submission" date="2023-08" db="EMBL/GenBank/DDBJ databases">
        <title>A Necator americanus chromosomal reference genome.</title>
        <authorList>
            <person name="Ilik V."/>
            <person name="Petrzelkova K.J."/>
            <person name="Pardy F."/>
            <person name="Fuh T."/>
            <person name="Niatou-Singa F.S."/>
            <person name="Gouil Q."/>
            <person name="Baker L."/>
            <person name="Ritchie M.E."/>
            <person name="Jex A.R."/>
            <person name="Gazzola D."/>
            <person name="Li H."/>
            <person name="Toshio Fujiwara R."/>
            <person name="Zhan B."/>
            <person name="Aroian R.V."/>
            <person name="Pafco B."/>
            <person name="Schwarz E.M."/>
        </authorList>
    </citation>
    <scope>NUCLEOTIDE SEQUENCE [LARGE SCALE GENOMIC DNA]</scope>
    <source>
        <strain evidence="4 5">Aroian</strain>
        <tissue evidence="4">Whole animal</tissue>
    </source>
</reference>
<comment type="caution">
    <text evidence="4">The sequence shown here is derived from an EMBL/GenBank/DDBJ whole genome shotgun (WGS) entry which is preliminary data.</text>
</comment>
<keyword evidence="1" id="KW-0805">Transcription regulation</keyword>
<gene>
    <name evidence="4" type="primary">Necator_chrIV.g14816</name>
    <name evidence="4" type="ORF">RB195_001521</name>
</gene>
<protein>
    <submittedName>
        <fullName evidence="4">Uncharacterized protein</fullName>
    </submittedName>
</protein>
<dbReference type="InterPro" id="IPR035500">
    <property type="entry name" value="NHR-like_dom_sf"/>
</dbReference>
<evidence type="ECO:0000256" key="2">
    <source>
        <dbReference type="ARBA" id="ARBA00023163"/>
    </source>
</evidence>